<dbReference type="RefSeq" id="WP_211873863.1">
    <property type="nucleotide sequence ID" value="NZ_JAAEDH010000007.1"/>
</dbReference>
<protein>
    <submittedName>
        <fullName evidence="3">Uncharacterized protein</fullName>
    </submittedName>
</protein>
<keyword evidence="2" id="KW-0472">Membrane</keyword>
<comment type="caution">
    <text evidence="3">The sequence shown here is derived from an EMBL/GenBank/DDBJ whole genome shotgun (WGS) entry which is preliminary data.</text>
</comment>
<name>A0AAF1JWC2_9PROT</name>
<evidence type="ECO:0000256" key="1">
    <source>
        <dbReference type="SAM" id="MobiDB-lite"/>
    </source>
</evidence>
<reference evidence="3" key="2">
    <citation type="journal article" date="2021" name="Syst. Appl. Microbiol.">
        <title>Roseomonas hellenica sp. nov., isolated from roots of wild-growing Alkanna tinctoria.</title>
        <authorList>
            <person name="Rat A."/>
            <person name="Naranjo H.D."/>
            <person name="Lebbe L."/>
            <person name="Cnockaert M."/>
            <person name="Krigas N."/>
            <person name="Grigoriadou K."/>
            <person name="Maloupa E."/>
            <person name="Willems A."/>
        </authorList>
    </citation>
    <scope>NUCLEOTIDE SEQUENCE</scope>
    <source>
        <strain evidence="3">LMG 28251</strain>
    </source>
</reference>
<gene>
    <name evidence="3" type="ORF">GXW79_08040</name>
</gene>
<reference evidence="3" key="1">
    <citation type="submission" date="2020-01" db="EMBL/GenBank/DDBJ databases">
        <authorList>
            <person name="Rat A."/>
        </authorList>
    </citation>
    <scope>NUCLEOTIDE SEQUENCE</scope>
    <source>
        <strain evidence="3">LMG 28251</strain>
    </source>
</reference>
<feature type="transmembrane region" description="Helical" evidence="2">
    <location>
        <begin position="50"/>
        <end position="69"/>
    </location>
</feature>
<dbReference type="EMBL" id="JAAEDH010000007">
    <property type="protein sequence ID" value="MBR0655027.1"/>
    <property type="molecule type" value="Genomic_DNA"/>
</dbReference>
<evidence type="ECO:0000256" key="2">
    <source>
        <dbReference type="SAM" id="Phobius"/>
    </source>
</evidence>
<accession>A0AAF1JWC2</accession>
<keyword evidence="2" id="KW-0812">Transmembrane</keyword>
<dbReference type="Proteomes" id="UP001196068">
    <property type="component" value="Unassembled WGS sequence"/>
</dbReference>
<keyword evidence="2" id="KW-1133">Transmembrane helix</keyword>
<dbReference type="AlphaFoldDB" id="A0AAF1JWC2"/>
<feature type="region of interest" description="Disordered" evidence="1">
    <location>
        <begin position="1"/>
        <end position="21"/>
    </location>
</feature>
<keyword evidence="4" id="KW-1185">Reference proteome</keyword>
<proteinExistence type="predicted"/>
<evidence type="ECO:0000313" key="3">
    <source>
        <dbReference type="EMBL" id="MBR0655027.1"/>
    </source>
</evidence>
<organism evidence="3 4">
    <name type="scientific">Plastoroseomonas arctica</name>
    <dbReference type="NCBI Taxonomy" id="1509237"/>
    <lineage>
        <taxon>Bacteria</taxon>
        <taxon>Pseudomonadati</taxon>
        <taxon>Pseudomonadota</taxon>
        <taxon>Alphaproteobacteria</taxon>
        <taxon>Acetobacterales</taxon>
        <taxon>Acetobacteraceae</taxon>
        <taxon>Plastoroseomonas</taxon>
    </lineage>
</organism>
<evidence type="ECO:0000313" key="4">
    <source>
        <dbReference type="Proteomes" id="UP001196068"/>
    </source>
</evidence>
<sequence>MADDLGDARSRDENRRFRDMAERTKSENPVYAYAPRWVPTGNWRMSVFDLIVYTLGIGVILMVLGMRLFGYIGD</sequence>